<protein>
    <submittedName>
        <fullName evidence="1">Uncharacterized protein</fullName>
    </submittedName>
</protein>
<name>A0A5E6RVL9_PSEFL</name>
<dbReference type="EMBL" id="CABVGX010000011">
    <property type="protein sequence ID" value="VVM72341.1"/>
    <property type="molecule type" value="Genomic_DNA"/>
</dbReference>
<accession>A0A5E6RVL9</accession>
<organism evidence="1 2">
    <name type="scientific">Pseudomonas fluorescens</name>
    <dbReference type="NCBI Taxonomy" id="294"/>
    <lineage>
        <taxon>Bacteria</taxon>
        <taxon>Pseudomonadati</taxon>
        <taxon>Pseudomonadota</taxon>
        <taxon>Gammaproteobacteria</taxon>
        <taxon>Pseudomonadales</taxon>
        <taxon>Pseudomonadaceae</taxon>
        <taxon>Pseudomonas</taxon>
    </lineage>
</organism>
<dbReference type="Proteomes" id="UP000325607">
    <property type="component" value="Unassembled WGS sequence"/>
</dbReference>
<dbReference type="AlphaFoldDB" id="A0A5E6RVL9"/>
<evidence type="ECO:0000313" key="2">
    <source>
        <dbReference type="Proteomes" id="UP000325607"/>
    </source>
</evidence>
<proteinExistence type="predicted"/>
<gene>
    <name evidence="1" type="ORF">PS645_01828</name>
</gene>
<evidence type="ECO:0000313" key="1">
    <source>
        <dbReference type="EMBL" id="VVM72341.1"/>
    </source>
</evidence>
<reference evidence="1 2" key="1">
    <citation type="submission" date="2019-09" db="EMBL/GenBank/DDBJ databases">
        <authorList>
            <person name="Chandra G."/>
            <person name="Truman W A."/>
        </authorList>
    </citation>
    <scope>NUCLEOTIDE SEQUENCE [LARGE SCALE GENOMIC DNA]</scope>
    <source>
        <strain evidence="1">PS645</strain>
    </source>
</reference>
<sequence length="88" mass="9149">MNGPITAGGGEEKQGLKIAAFGSSYAGRWGVSHVIAGEKKALQSKTFLNFGARGRLSGTINYVACSSIIQSGIHAGIHGARCWDLSVE</sequence>